<comment type="caution">
    <text evidence="15">The sequence shown here is derived from an EMBL/GenBank/DDBJ whole genome shotgun (WGS) entry which is preliminary data.</text>
</comment>
<dbReference type="PANTHER" id="PTHR21248:SF22">
    <property type="entry name" value="PHOSPHOLIPASE D"/>
    <property type="match status" value="1"/>
</dbReference>
<evidence type="ECO:0000256" key="12">
    <source>
        <dbReference type="NCBIfam" id="TIGR04265"/>
    </source>
</evidence>
<keyword evidence="4" id="KW-0808">Transferase</keyword>
<evidence type="ECO:0000256" key="4">
    <source>
        <dbReference type="ARBA" id="ARBA00022679"/>
    </source>
</evidence>
<name>A0A9D9IFU7_9BACT</name>
<dbReference type="Proteomes" id="UP000823603">
    <property type="component" value="Unassembled WGS sequence"/>
</dbReference>
<evidence type="ECO:0000313" key="16">
    <source>
        <dbReference type="Proteomes" id="UP000823603"/>
    </source>
</evidence>
<dbReference type="GO" id="GO:0032049">
    <property type="term" value="P:cardiolipin biosynthetic process"/>
    <property type="evidence" value="ECO:0007669"/>
    <property type="project" value="UniProtKB-UniRule"/>
</dbReference>
<protein>
    <recommendedName>
        <fullName evidence="12">Cardiolipin synthase</fullName>
        <ecNumber evidence="12">2.7.8.-</ecNumber>
    </recommendedName>
</protein>
<dbReference type="InterPro" id="IPR025202">
    <property type="entry name" value="PLD-like_dom"/>
</dbReference>
<evidence type="ECO:0000256" key="5">
    <source>
        <dbReference type="ARBA" id="ARBA00022692"/>
    </source>
</evidence>
<dbReference type="GO" id="GO:0008808">
    <property type="term" value="F:cardiolipin synthase activity"/>
    <property type="evidence" value="ECO:0007669"/>
    <property type="project" value="UniProtKB-UniRule"/>
</dbReference>
<keyword evidence="6" id="KW-0677">Repeat</keyword>
<dbReference type="SUPFAM" id="SSF56024">
    <property type="entry name" value="Phospholipase D/nuclease"/>
    <property type="match status" value="2"/>
</dbReference>
<dbReference type="CDD" id="cd09110">
    <property type="entry name" value="PLDc_CLS_1"/>
    <property type="match status" value="1"/>
</dbReference>
<feature type="domain" description="PLD phosphodiesterase" evidence="14">
    <location>
        <begin position="220"/>
        <end position="247"/>
    </location>
</feature>
<evidence type="ECO:0000256" key="2">
    <source>
        <dbReference type="ARBA" id="ARBA00022475"/>
    </source>
</evidence>
<sequence>MLQIFSNFFSVLYVLMILGTVLIILTDRQDSGRKISWILVIALVPFLGLLCYIVFGFNWRRAGFFQRRHKNFLKEFDERADGRIKDLLFGHSVEEKVREDYRELARLLSSVDKITVSDDNDIEIITSGKRKFDALTEDIRNAKDHIHMEYFYFKKDMGSRKIRALLMQKAREGVKVRFIHENIANFEISPRYYKEMKKAGVEVVPFTNTRITHLTIGAQINYRDHRKIVVIDGKIGYTGGMNISDDYFVRWRDTHMRITGEAVSSLQYSFMNSFITSGGKIGEDYSRYFPCHMRLNPAKLIQIVPDEPDNQWPVIQMGTVWAVQHTSRYIYIQTPYFVPPEPLLMALKSAALKGADVRIMLPHKADLSYMGPANRSYYTECLEAGIRIYEKTGNFIHSKTLVSDDYLSILGSANMDYRSFEINYEINTYIFDEMVAKENRAIFLKDLESCFEVTLEEWKKIPWYNKLTQAVIRLFAPLL</sequence>
<evidence type="ECO:0000313" key="15">
    <source>
        <dbReference type="EMBL" id="MBO8471415.1"/>
    </source>
</evidence>
<proteinExistence type="predicted"/>
<evidence type="ECO:0000256" key="13">
    <source>
        <dbReference type="SAM" id="Phobius"/>
    </source>
</evidence>
<keyword evidence="9 13" id="KW-0472">Membrane</keyword>
<evidence type="ECO:0000256" key="11">
    <source>
        <dbReference type="ARBA" id="ARBA00023264"/>
    </source>
</evidence>
<evidence type="ECO:0000256" key="1">
    <source>
        <dbReference type="ARBA" id="ARBA00004651"/>
    </source>
</evidence>
<dbReference type="EMBL" id="JADIMB010000094">
    <property type="protein sequence ID" value="MBO8471415.1"/>
    <property type="molecule type" value="Genomic_DNA"/>
</dbReference>
<gene>
    <name evidence="15" type="primary">cls</name>
    <name evidence="15" type="ORF">IAB82_06425</name>
</gene>
<dbReference type="Pfam" id="PF13396">
    <property type="entry name" value="PLDc_N"/>
    <property type="match status" value="1"/>
</dbReference>
<dbReference type="EC" id="2.7.8.-" evidence="12"/>
<keyword evidence="5 13" id="KW-0812">Transmembrane</keyword>
<evidence type="ECO:0000256" key="3">
    <source>
        <dbReference type="ARBA" id="ARBA00022516"/>
    </source>
</evidence>
<evidence type="ECO:0000256" key="10">
    <source>
        <dbReference type="ARBA" id="ARBA00023209"/>
    </source>
</evidence>
<feature type="transmembrane region" description="Helical" evidence="13">
    <location>
        <begin position="37"/>
        <end position="59"/>
    </location>
</feature>
<dbReference type="InterPro" id="IPR001736">
    <property type="entry name" value="PLipase_D/transphosphatidylase"/>
</dbReference>
<evidence type="ECO:0000256" key="9">
    <source>
        <dbReference type="ARBA" id="ARBA00023136"/>
    </source>
</evidence>
<dbReference type="SMART" id="SM00155">
    <property type="entry name" value="PLDc"/>
    <property type="match status" value="2"/>
</dbReference>
<keyword evidence="11" id="KW-1208">Phospholipid metabolism</keyword>
<dbReference type="InterPro" id="IPR022924">
    <property type="entry name" value="Cardiolipin_synthase"/>
</dbReference>
<reference evidence="15" key="2">
    <citation type="journal article" date="2021" name="PeerJ">
        <title>Extensive microbial diversity within the chicken gut microbiome revealed by metagenomics and culture.</title>
        <authorList>
            <person name="Gilroy R."/>
            <person name="Ravi A."/>
            <person name="Getino M."/>
            <person name="Pursley I."/>
            <person name="Horton D.L."/>
            <person name="Alikhan N.F."/>
            <person name="Baker D."/>
            <person name="Gharbi K."/>
            <person name="Hall N."/>
            <person name="Watson M."/>
            <person name="Adriaenssens E.M."/>
            <person name="Foster-Nyarko E."/>
            <person name="Jarju S."/>
            <person name="Secka A."/>
            <person name="Antonio M."/>
            <person name="Oren A."/>
            <person name="Chaudhuri R.R."/>
            <person name="La Ragione R."/>
            <person name="Hildebrand F."/>
            <person name="Pallen M.J."/>
        </authorList>
    </citation>
    <scope>NUCLEOTIDE SEQUENCE</scope>
    <source>
        <strain evidence="15">B2-22910</strain>
    </source>
</reference>
<keyword evidence="2" id="KW-1003">Cell membrane</keyword>
<evidence type="ECO:0000256" key="6">
    <source>
        <dbReference type="ARBA" id="ARBA00022737"/>
    </source>
</evidence>
<comment type="subcellular location">
    <subcellularLocation>
        <location evidence="1">Cell membrane</location>
        <topology evidence="1">Multi-pass membrane protein</topology>
    </subcellularLocation>
</comment>
<keyword evidence="10" id="KW-0594">Phospholipid biosynthesis</keyword>
<evidence type="ECO:0000256" key="7">
    <source>
        <dbReference type="ARBA" id="ARBA00022989"/>
    </source>
</evidence>
<keyword evidence="3" id="KW-0444">Lipid biosynthesis</keyword>
<dbReference type="CDD" id="cd09112">
    <property type="entry name" value="PLDc_CLS_2"/>
    <property type="match status" value="1"/>
</dbReference>
<dbReference type="NCBIfam" id="TIGR04265">
    <property type="entry name" value="bac_cardiolipin"/>
    <property type="match status" value="1"/>
</dbReference>
<keyword evidence="8" id="KW-0443">Lipid metabolism</keyword>
<dbReference type="GO" id="GO:0005886">
    <property type="term" value="C:plasma membrane"/>
    <property type="evidence" value="ECO:0007669"/>
    <property type="project" value="UniProtKB-SubCell"/>
</dbReference>
<dbReference type="AlphaFoldDB" id="A0A9D9IFU7"/>
<dbReference type="PROSITE" id="PS50035">
    <property type="entry name" value="PLD"/>
    <property type="match status" value="2"/>
</dbReference>
<dbReference type="Pfam" id="PF13091">
    <property type="entry name" value="PLDc_2"/>
    <property type="match status" value="2"/>
</dbReference>
<dbReference type="InterPro" id="IPR027379">
    <property type="entry name" value="CLS_N"/>
</dbReference>
<dbReference type="PANTHER" id="PTHR21248">
    <property type="entry name" value="CARDIOLIPIN SYNTHASE"/>
    <property type="match status" value="1"/>
</dbReference>
<evidence type="ECO:0000256" key="8">
    <source>
        <dbReference type="ARBA" id="ARBA00023098"/>
    </source>
</evidence>
<dbReference type="Gene3D" id="3.30.870.10">
    <property type="entry name" value="Endonuclease Chain A"/>
    <property type="match status" value="2"/>
</dbReference>
<evidence type="ECO:0000259" key="14">
    <source>
        <dbReference type="PROSITE" id="PS50035"/>
    </source>
</evidence>
<accession>A0A9D9IFU7</accession>
<keyword evidence="7 13" id="KW-1133">Transmembrane helix</keyword>
<organism evidence="15 16">
    <name type="scientific">Candidatus Cryptobacteroides faecavium</name>
    <dbReference type="NCBI Taxonomy" id="2840762"/>
    <lineage>
        <taxon>Bacteria</taxon>
        <taxon>Pseudomonadati</taxon>
        <taxon>Bacteroidota</taxon>
        <taxon>Bacteroidia</taxon>
        <taxon>Bacteroidales</taxon>
        <taxon>Candidatus Cryptobacteroides</taxon>
    </lineage>
</organism>
<feature type="transmembrane region" description="Helical" evidence="13">
    <location>
        <begin position="6"/>
        <end position="25"/>
    </location>
</feature>
<feature type="domain" description="PLD phosphodiesterase" evidence="14">
    <location>
        <begin position="392"/>
        <end position="419"/>
    </location>
</feature>
<reference evidence="15" key="1">
    <citation type="submission" date="2020-10" db="EMBL/GenBank/DDBJ databases">
        <authorList>
            <person name="Gilroy R."/>
        </authorList>
    </citation>
    <scope>NUCLEOTIDE SEQUENCE</scope>
    <source>
        <strain evidence="15">B2-22910</strain>
    </source>
</reference>